<dbReference type="InterPro" id="IPR020568">
    <property type="entry name" value="Ribosomal_Su5_D2-typ_SF"/>
</dbReference>
<dbReference type="InterPro" id="IPR014790">
    <property type="entry name" value="MutL_C"/>
</dbReference>
<gene>
    <name evidence="5" type="primary">KAFR0H02350</name>
    <name evidence="5" type="ORF">KAFR_0H02350</name>
</gene>
<dbReference type="PROSITE" id="PS00058">
    <property type="entry name" value="DNA_MISMATCH_REPAIR_1"/>
    <property type="match status" value="1"/>
</dbReference>
<dbReference type="GO" id="GO:0000710">
    <property type="term" value="P:meiotic mismatch repair"/>
    <property type="evidence" value="ECO:0007669"/>
    <property type="project" value="EnsemblFungi"/>
</dbReference>
<reference evidence="5 6" key="1">
    <citation type="journal article" date="2011" name="Proc. Natl. Acad. Sci. U.S.A.">
        <title>Evolutionary erosion of yeast sex chromosomes by mating-type switching accidents.</title>
        <authorList>
            <person name="Gordon J.L."/>
            <person name="Armisen D."/>
            <person name="Proux-Wera E."/>
            <person name="Oheigeartaigh S.S."/>
            <person name="Byrne K.P."/>
            <person name="Wolfe K.H."/>
        </authorList>
    </citation>
    <scope>NUCLEOTIDE SEQUENCE [LARGE SCALE GENOMIC DNA]</scope>
    <source>
        <strain evidence="6">ATCC 22294 / BCRC 22015 / CBS 2517 / CECT 1963 / NBRC 1671 / NRRL Y-8276</strain>
    </source>
</reference>
<dbReference type="FunCoup" id="H2AZ88">
    <property type="interactions" value="527"/>
</dbReference>
<dbReference type="InterPro" id="IPR002099">
    <property type="entry name" value="MutL/Mlh/PMS"/>
</dbReference>
<dbReference type="InterPro" id="IPR014762">
    <property type="entry name" value="DNA_mismatch_repair_CS"/>
</dbReference>
<dbReference type="PANTHER" id="PTHR10073:SF47">
    <property type="entry name" value="DNA MISMATCH REPAIR PROTEIN MLH3"/>
    <property type="match status" value="1"/>
</dbReference>
<dbReference type="KEGG" id="kaf:KAFR_0H02350"/>
<comment type="similarity">
    <text evidence="1">Belongs to the DNA mismatch repair MutL/HexB family.</text>
</comment>
<dbReference type="STRING" id="1071382.H2AZ88"/>
<dbReference type="SMART" id="SM00853">
    <property type="entry name" value="MutL_C"/>
    <property type="match status" value="1"/>
</dbReference>
<dbReference type="InParanoid" id="H2AZ88"/>
<dbReference type="GO" id="GO:0097587">
    <property type="term" value="C:MutLgamma complex"/>
    <property type="evidence" value="ECO:0007669"/>
    <property type="project" value="EnsemblFungi"/>
</dbReference>
<dbReference type="Proteomes" id="UP000005220">
    <property type="component" value="Chromosome 8"/>
</dbReference>
<dbReference type="eggNOG" id="KOG1977">
    <property type="taxonomic scope" value="Eukaryota"/>
</dbReference>
<dbReference type="NCBIfam" id="TIGR00585">
    <property type="entry name" value="mutl"/>
    <property type="match status" value="1"/>
</dbReference>
<dbReference type="Gene3D" id="3.30.1540.20">
    <property type="entry name" value="MutL, C-terminal domain, dimerisation subdomain"/>
    <property type="match status" value="1"/>
</dbReference>
<dbReference type="InterPro" id="IPR036890">
    <property type="entry name" value="HATPase_C_sf"/>
</dbReference>
<dbReference type="HOGENOM" id="CLU_005415_1_0_1"/>
<dbReference type="SUPFAM" id="SSF54211">
    <property type="entry name" value="Ribosomal protein S5 domain 2-like"/>
    <property type="match status" value="1"/>
</dbReference>
<dbReference type="GO" id="GO:0140664">
    <property type="term" value="F:ATP-dependent DNA damage sensor activity"/>
    <property type="evidence" value="ECO:0007669"/>
    <property type="project" value="InterPro"/>
</dbReference>
<evidence type="ECO:0000313" key="5">
    <source>
        <dbReference type="EMBL" id="CCF59644.1"/>
    </source>
</evidence>
<keyword evidence="6" id="KW-1185">Reference proteome</keyword>
<sequence length="741" mass="84559">MSSTIRKLDGKVLRRLQSQVYVTSLASAVRELAQNAVDANATVLDVYFDLHALDLVVTDNGSGISPQDMNLVGCQSYTSKMAQLDDLTSIQTYGFRGEALHFLSTVADITIYSKSKDYNSTWVRAFPGEARMLCEGDDDASAKYKVEPFNKDSSGTTVLITNMLHNLPVRRQMVSQDPEFKTCNIIKDDMFQLLMRKPYLQVTVRYTNTKKEEKILFESKSVTQSDDTYEAYFQIVKNIYGSVIPSNVLKKVSLSFKEFQLNGVISKSPIRFKEFQFIYINGRKWCSPSFMKVIGNLFTSAGFGLYDVKNAGQKTGGKTYNQYPMFFLNLECPLTINDLIQDPSKHIFEPSFAHILKPLVLKVLKSFLKYQGYSASIDIQAHQNNSPTKSRSEIKASMPLILPIKRNYSILDTKMKFAKIASKGPSVENQDRISHQAISRQRFKPVFNQAKLNQLKENLKVHHIQQDCWLDIKNVNRNTNLDSKEIELHITREQLIKCKVINQLDNKFILLKSPSEKISSYGLYILDQHACDERIKLEALLQDFILEVISTTVYSKSVSNCSFEVNITELGLLQHYKGEFQRWGVYYDVKESPNEDPKLVILSLPECTFQKFNDDNTFLKAGLLEHAHALRLGKKFPIAKILCSKPDETLNDNMWWKYMNCIPLFLRDIFNSKACRSAIMFGDNLLLNECEILLKNLTACKMPFQCAHGRPSVVPITGIEMSTNILDTAFSFNIQHPDYDI</sequence>
<dbReference type="GO" id="GO:0030983">
    <property type="term" value="F:mismatched DNA binding"/>
    <property type="evidence" value="ECO:0007669"/>
    <property type="project" value="InterPro"/>
</dbReference>
<dbReference type="InterPro" id="IPR042120">
    <property type="entry name" value="MutL_C_dimsub"/>
</dbReference>
<proteinExistence type="inferred from homology"/>
<dbReference type="GeneID" id="13887640"/>
<dbReference type="SUPFAM" id="SSF118116">
    <property type="entry name" value="DNA mismatch repair protein MutL"/>
    <property type="match status" value="1"/>
</dbReference>
<dbReference type="Gene3D" id="3.30.565.10">
    <property type="entry name" value="Histidine kinase-like ATPase, C-terminal domain"/>
    <property type="match status" value="1"/>
</dbReference>
<organism evidence="5 6">
    <name type="scientific">Kazachstania africana (strain ATCC 22294 / BCRC 22015 / CBS 2517 / CECT 1963 / NBRC 1671 / NRRL Y-8276)</name>
    <name type="common">Yeast</name>
    <name type="synonym">Kluyveromyces africanus</name>
    <dbReference type="NCBI Taxonomy" id="1071382"/>
    <lineage>
        <taxon>Eukaryota</taxon>
        <taxon>Fungi</taxon>
        <taxon>Dikarya</taxon>
        <taxon>Ascomycota</taxon>
        <taxon>Saccharomycotina</taxon>
        <taxon>Saccharomycetes</taxon>
        <taxon>Saccharomycetales</taxon>
        <taxon>Saccharomycetaceae</taxon>
        <taxon>Kazachstania</taxon>
    </lineage>
</organism>
<dbReference type="AlphaFoldDB" id="H2AZ88"/>
<evidence type="ECO:0000313" key="6">
    <source>
        <dbReference type="Proteomes" id="UP000005220"/>
    </source>
</evidence>
<dbReference type="InterPro" id="IPR014721">
    <property type="entry name" value="Ribsml_uS5_D2-typ_fold_subgr"/>
</dbReference>
<dbReference type="GO" id="GO:0005524">
    <property type="term" value="F:ATP binding"/>
    <property type="evidence" value="ECO:0007669"/>
    <property type="project" value="InterPro"/>
</dbReference>
<feature type="domain" description="DNA mismatch repair protein S5" evidence="4">
    <location>
        <begin position="236"/>
        <end position="369"/>
    </location>
</feature>
<dbReference type="Gene3D" id="3.30.230.10">
    <property type="match status" value="1"/>
</dbReference>
<dbReference type="Pfam" id="PF13589">
    <property type="entry name" value="HATPase_c_3"/>
    <property type="match status" value="1"/>
</dbReference>
<evidence type="ECO:0000259" key="4">
    <source>
        <dbReference type="SMART" id="SM01340"/>
    </source>
</evidence>
<dbReference type="PANTHER" id="PTHR10073">
    <property type="entry name" value="DNA MISMATCH REPAIR PROTEIN MLH, PMS, MUTL"/>
    <property type="match status" value="1"/>
</dbReference>
<evidence type="ECO:0008006" key="7">
    <source>
        <dbReference type="Google" id="ProtNLM"/>
    </source>
</evidence>
<dbReference type="InterPro" id="IPR037198">
    <property type="entry name" value="MutL_C_sf"/>
</dbReference>
<dbReference type="GO" id="GO:0016887">
    <property type="term" value="F:ATP hydrolysis activity"/>
    <property type="evidence" value="ECO:0007669"/>
    <property type="project" value="InterPro"/>
</dbReference>
<dbReference type="EMBL" id="HE650828">
    <property type="protein sequence ID" value="CCF59644.1"/>
    <property type="molecule type" value="Genomic_DNA"/>
</dbReference>
<dbReference type="InterPro" id="IPR013507">
    <property type="entry name" value="DNA_mismatch_S5_2-like"/>
</dbReference>
<dbReference type="RefSeq" id="XP_003958779.1">
    <property type="nucleotide sequence ID" value="XM_003958730.1"/>
</dbReference>
<name>H2AZ88_KAZAF</name>
<feature type="domain" description="MutL C-terminal dimerisation" evidence="3">
    <location>
        <begin position="500"/>
        <end position="685"/>
    </location>
</feature>
<dbReference type="SMART" id="SM01340">
    <property type="entry name" value="DNA_mis_repair"/>
    <property type="match status" value="1"/>
</dbReference>
<evidence type="ECO:0000256" key="1">
    <source>
        <dbReference type="ARBA" id="ARBA00006082"/>
    </source>
</evidence>
<dbReference type="OrthoDB" id="429932at2759"/>
<dbReference type="InterPro" id="IPR038973">
    <property type="entry name" value="MutL/Mlh/Pms-like"/>
</dbReference>
<dbReference type="SUPFAM" id="SSF55874">
    <property type="entry name" value="ATPase domain of HSP90 chaperone/DNA topoisomerase II/histidine kinase"/>
    <property type="match status" value="1"/>
</dbReference>
<protein>
    <recommendedName>
        <fullName evidence="7">MutL C-terminal dimerisation domain-containing protein</fullName>
    </recommendedName>
</protein>
<evidence type="ECO:0000256" key="2">
    <source>
        <dbReference type="ARBA" id="ARBA00022763"/>
    </source>
</evidence>
<dbReference type="GO" id="GO:0005634">
    <property type="term" value="C:nucleus"/>
    <property type="evidence" value="ECO:0007669"/>
    <property type="project" value="EnsemblFungi"/>
</dbReference>
<keyword evidence="2" id="KW-0227">DNA damage</keyword>
<accession>H2AZ88</accession>
<evidence type="ECO:0000259" key="3">
    <source>
        <dbReference type="SMART" id="SM00853"/>
    </source>
</evidence>
<dbReference type="GO" id="GO:0007131">
    <property type="term" value="P:reciprocal meiotic recombination"/>
    <property type="evidence" value="ECO:0007669"/>
    <property type="project" value="EnsemblFungi"/>
</dbReference>